<sequence length="351" mass="39228">MTAVPATMEDVPLLSIVVPAYNAEGYLGRALDELGTVAGVEVIVVDDGSTDRTREVAEQWAAQSPERIRVVHQDNRGHGGAINTGLAAARGEFLKVLDADDWLDIRSLRALLAHLGMLRLTGQTADAVFTDFVHERAGKTPKIARFDSVFPEGRVFDWSETERFGRRQVLMMHAIVFRTQVLRDADLVLPEHTFYVDNLFVVQPLAHVRRMSYLPVPLYRYFIGRDGQSVAPEVMVRRVDQQLRVNRLALAALPAQADVARGDVPRQLARALLHHLEGVCAVTSATLARGGTPMHLRLRDEFWREVRAENPWLYTRMRRSLLGATSNLPGQAGRRATNLAYHVARRVVGFS</sequence>
<dbReference type="Pfam" id="PF00535">
    <property type="entry name" value="Glycos_transf_2"/>
    <property type="match status" value="1"/>
</dbReference>
<accession>A0A498C557</accession>
<organism evidence="2 3">
    <name type="scientific">Microbacterium telephonicum</name>
    <dbReference type="NCBI Taxonomy" id="1714841"/>
    <lineage>
        <taxon>Bacteria</taxon>
        <taxon>Bacillati</taxon>
        <taxon>Actinomycetota</taxon>
        <taxon>Actinomycetes</taxon>
        <taxon>Micrococcales</taxon>
        <taxon>Microbacteriaceae</taxon>
        <taxon>Microbacterium</taxon>
    </lineage>
</organism>
<feature type="domain" description="Glycosyltransferase 2-like" evidence="1">
    <location>
        <begin position="15"/>
        <end position="132"/>
    </location>
</feature>
<dbReference type="Gene3D" id="3.90.550.10">
    <property type="entry name" value="Spore Coat Polysaccharide Biosynthesis Protein SpsA, Chain A"/>
    <property type="match status" value="1"/>
</dbReference>
<dbReference type="CDD" id="cd00761">
    <property type="entry name" value="Glyco_tranf_GTA_type"/>
    <property type="match status" value="1"/>
</dbReference>
<evidence type="ECO:0000313" key="3">
    <source>
        <dbReference type="Proteomes" id="UP000273158"/>
    </source>
</evidence>
<proteinExistence type="predicted"/>
<dbReference type="AlphaFoldDB" id="A0A498C557"/>
<gene>
    <name evidence="2" type="ORF">C7474_2723</name>
</gene>
<dbReference type="PANTHER" id="PTHR43685">
    <property type="entry name" value="GLYCOSYLTRANSFERASE"/>
    <property type="match status" value="1"/>
</dbReference>
<dbReference type="Proteomes" id="UP000273158">
    <property type="component" value="Unassembled WGS sequence"/>
</dbReference>
<protein>
    <submittedName>
        <fullName evidence="2">Glycosyltransferase involved in cell wall biosynthesis</fullName>
    </submittedName>
</protein>
<name>A0A498C557_9MICO</name>
<keyword evidence="2" id="KW-0808">Transferase</keyword>
<evidence type="ECO:0000259" key="1">
    <source>
        <dbReference type="Pfam" id="PF00535"/>
    </source>
</evidence>
<dbReference type="InterPro" id="IPR050834">
    <property type="entry name" value="Glycosyltransf_2"/>
</dbReference>
<reference evidence="2 3" key="1">
    <citation type="journal article" date="2015" name="Stand. Genomic Sci.">
        <title>Genomic Encyclopedia of Bacterial and Archaeal Type Strains, Phase III: the genomes of soil and plant-associated and newly described type strains.</title>
        <authorList>
            <person name="Whitman W.B."/>
            <person name="Woyke T."/>
            <person name="Klenk H.P."/>
            <person name="Zhou Y."/>
            <person name="Lilburn T.G."/>
            <person name="Beck B.J."/>
            <person name="De Vos P."/>
            <person name="Vandamme P."/>
            <person name="Eisen J.A."/>
            <person name="Garrity G."/>
            <person name="Hugenholtz P."/>
            <person name="Kyrpides N.C."/>
        </authorList>
    </citation>
    <scope>NUCLEOTIDE SEQUENCE [LARGE SCALE GENOMIC DNA]</scope>
    <source>
        <strain evidence="2 3">S2T63</strain>
    </source>
</reference>
<dbReference type="InterPro" id="IPR029044">
    <property type="entry name" value="Nucleotide-diphossugar_trans"/>
</dbReference>
<dbReference type="PANTHER" id="PTHR43685:SF2">
    <property type="entry name" value="GLYCOSYLTRANSFERASE 2-LIKE DOMAIN-CONTAINING PROTEIN"/>
    <property type="match status" value="1"/>
</dbReference>
<keyword evidence="3" id="KW-1185">Reference proteome</keyword>
<comment type="caution">
    <text evidence="2">The sequence shown here is derived from an EMBL/GenBank/DDBJ whole genome shotgun (WGS) entry which is preliminary data.</text>
</comment>
<evidence type="ECO:0000313" key="2">
    <source>
        <dbReference type="EMBL" id="RLK48120.1"/>
    </source>
</evidence>
<dbReference type="EMBL" id="RCDB01000003">
    <property type="protein sequence ID" value="RLK48120.1"/>
    <property type="molecule type" value="Genomic_DNA"/>
</dbReference>
<dbReference type="SUPFAM" id="SSF53448">
    <property type="entry name" value="Nucleotide-diphospho-sugar transferases"/>
    <property type="match status" value="1"/>
</dbReference>
<dbReference type="GO" id="GO:0016740">
    <property type="term" value="F:transferase activity"/>
    <property type="evidence" value="ECO:0007669"/>
    <property type="project" value="UniProtKB-KW"/>
</dbReference>
<dbReference type="InterPro" id="IPR001173">
    <property type="entry name" value="Glyco_trans_2-like"/>
</dbReference>